<dbReference type="PROSITE" id="PS50112">
    <property type="entry name" value="PAS"/>
    <property type="match status" value="1"/>
</dbReference>
<keyword evidence="1" id="KW-0378">Hydrolase</keyword>
<dbReference type="InterPro" id="IPR001932">
    <property type="entry name" value="PPM-type_phosphatase-like_dom"/>
</dbReference>
<dbReference type="Proteomes" id="UP000598217">
    <property type="component" value="Unassembled WGS sequence"/>
</dbReference>
<dbReference type="NCBIfam" id="TIGR00229">
    <property type="entry name" value="sensory_box"/>
    <property type="match status" value="1"/>
</dbReference>
<accession>A0ABR9HIS3</accession>
<dbReference type="InterPro" id="IPR029016">
    <property type="entry name" value="GAF-like_dom_sf"/>
</dbReference>
<dbReference type="RefSeq" id="WP_225942470.1">
    <property type="nucleotide sequence ID" value="NZ_BMXJ01000005.1"/>
</dbReference>
<dbReference type="InterPro" id="IPR052016">
    <property type="entry name" value="Bact_Sigma-Reg"/>
</dbReference>
<dbReference type="SMART" id="SM00331">
    <property type="entry name" value="PP2C_SIG"/>
    <property type="match status" value="1"/>
</dbReference>
<comment type="caution">
    <text evidence="4">The sequence shown here is derived from an EMBL/GenBank/DDBJ whole genome shotgun (WGS) entry which is preliminary data.</text>
</comment>
<dbReference type="SUPFAM" id="SSF55781">
    <property type="entry name" value="GAF domain-like"/>
    <property type="match status" value="1"/>
</dbReference>
<evidence type="ECO:0000313" key="5">
    <source>
        <dbReference type="Proteomes" id="UP000598217"/>
    </source>
</evidence>
<dbReference type="InterPro" id="IPR000014">
    <property type="entry name" value="PAS"/>
</dbReference>
<keyword evidence="5" id="KW-1185">Reference proteome</keyword>
<dbReference type="Pfam" id="PF00989">
    <property type="entry name" value="PAS"/>
    <property type="match status" value="1"/>
</dbReference>
<evidence type="ECO:0000259" key="3">
    <source>
        <dbReference type="PROSITE" id="PS50112"/>
    </source>
</evidence>
<dbReference type="PANTHER" id="PTHR43156:SF2">
    <property type="entry name" value="STAGE II SPORULATION PROTEIN E"/>
    <property type="match status" value="1"/>
</dbReference>
<proteinExistence type="predicted"/>
<name>A0ABR9HIS3_9ACTN</name>
<sequence length="597" mass="64173">MLRAVFDSVGAGMLVIDSHGRITASNPYAQQIVGRSREQLLGADVHDLLHRDADGNEVSRRGCPVLGVFDSGRPAEGSEEFYLGGDGSLVPIIWAATPLQHGEGPESVVIVFHNFKKHRDASEQTAAHLATLEELTAQLSMVAEVSVLLISSPQTGEVLDKLVRLLVPDLGDWAVIDLLPEGNTEKEMRRVAVHSPGDHGTAESLKGPLPPLSRTSRAALARAVYSSRPVLVDAGTQAGAPDDPLALAHRQLFEHLGEGCAVVVPMYTRRGIFGALTVARTGRRAAYTDAEVLVLSDIARRAALVIKNNWLFEQQRDMAETLQRQLLTPLPQVDHLRFAARYEPAKQTSEVGGDWYDAFLLADGVTCMVIGDVVGHDLQAAAHMAEVRNMLRALAWDRQEPPSTIMRRLDEVMTNTSDAPMATAVFARLDGPDGGPWHLHWVNAGHPPPLLVTAEGRARYLPGGHGPLLGTNAALHLGLEWPDAREELPARSTVLFYTDGLVESRGQHLDTGLEQLRHHAADLVGLDLEELLDGLLARMGPSGDDVALLALRLPAAGQGADHGTAPPQHAHSPATTDRGAPGSRVEGTPVRDTSDPA</sequence>
<dbReference type="PANTHER" id="PTHR43156">
    <property type="entry name" value="STAGE II SPORULATION PROTEIN E-RELATED"/>
    <property type="match status" value="1"/>
</dbReference>
<dbReference type="Gene3D" id="3.60.40.10">
    <property type="entry name" value="PPM-type phosphatase domain"/>
    <property type="match status" value="1"/>
</dbReference>
<dbReference type="SUPFAM" id="SSF55785">
    <property type="entry name" value="PYP-like sensor domain (PAS domain)"/>
    <property type="match status" value="1"/>
</dbReference>
<dbReference type="Gene3D" id="3.30.450.20">
    <property type="entry name" value="PAS domain"/>
    <property type="match status" value="1"/>
</dbReference>
<evidence type="ECO:0000256" key="2">
    <source>
        <dbReference type="SAM" id="MobiDB-lite"/>
    </source>
</evidence>
<dbReference type="Gene3D" id="3.30.450.40">
    <property type="match status" value="1"/>
</dbReference>
<dbReference type="Pfam" id="PF07228">
    <property type="entry name" value="SpoIIE"/>
    <property type="match status" value="1"/>
</dbReference>
<dbReference type="Pfam" id="PF01590">
    <property type="entry name" value="GAF"/>
    <property type="match status" value="1"/>
</dbReference>
<dbReference type="InterPro" id="IPR035965">
    <property type="entry name" value="PAS-like_dom_sf"/>
</dbReference>
<dbReference type="EMBL" id="JADBDY010000001">
    <property type="protein sequence ID" value="MBE1458920.1"/>
    <property type="molecule type" value="Genomic_DNA"/>
</dbReference>
<dbReference type="InterPro" id="IPR003018">
    <property type="entry name" value="GAF"/>
</dbReference>
<dbReference type="InterPro" id="IPR036457">
    <property type="entry name" value="PPM-type-like_dom_sf"/>
</dbReference>
<evidence type="ECO:0000313" key="4">
    <source>
        <dbReference type="EMBL" id="MBE1458920.1"/>
    </source>
</evidence>
<organism evidence="4 5">
    <name type="scientific">Nocardiopsis terrae</name>
    <dbReference type="NCBI Taxonomy" id="372655"/>
    <lineage>
        <taxon>Bacteria</taxon>
        <taxon>Bacillati</taxon>
        <taxon>Actinomycetota</taxon>
        <taxon>Actinomycetes</taxon>
        <taxon>Streptosporangiales</taxon>
        <taxon>Nocardiopsidaceae</taxon>
        <taxon>Nocardiopsis</taxon>
    </lineage>
</organism>
<dbReference type="SMART" id="SM00091">
    <property type="entry name" value="PAS"/>
    <property type="match status" value="1"/>
</dbReference>
<dbReference type="InterPro" id="IPR013767">
    <property type="entry name" value="PAS_fold"/>
</dbReference>
<feature type="domain" description="PAS" evidence="3">
    <location>
        <begin position="1"/>
        <end position="52"/>
    </location>
</feature>
<feature type="region of interest" description="Disordered" evidence="2">
    <location>
        <begin position="557"/>
        <end position="597"/>
    </location>
</feature>
<gene>
    <name evidence="4" type="ORF">H4W79_003134</name>
</gene>
<reference evidence="4 5" key="1">
    <citation type="submission" date="2020-10" db="EMBL/GenBank/DDBJ databases">
        <title>Sequencing the genomes of 1000 actinobacteria strains.</title>
        <authorList>
            <person name="Klenk H.-P."/>
        </authorList>
    </citation>
    <scope>NUCLEOTIDE SEQUENCE [LARGE SCALE GENOMIC DNA]</scope>
    <source>
        <strain evidence="4 5">DSM 45157</strain>
    </source>
</reference>
<dbReference type="CDD" id="cd00130">
    <property type="entry name" value="PAS"/>
    <property type="match status" value="1"/>
</dbReference>
<evidence type="ECO:0000256" key="1">
    <source>
        <dbReference type="ARBA" id="ARBA00022801"/>
    </source>
</evidence>
<protein>
    <submittedName>
        <fullName evidence="4">PAS domain S-box-containing protein</fullName>
    </submittedName>
</protein>